<keyword evidence="8" id="KW-0626">Porin</keyword>
<dbReference type="SUPFAM" id="SSF56935">
    <property type="entry name" value="Porins"/>
    <property type="match status" value="1"/>
</dbReference>
<dbReference type="STRING" id="155515.JP36_03855"/>
<dbReference type="PRINTS" id="PR00183">
    <property type="entry name" value="ECOLIPORIN"/>
</dbReference>
<keyword evidence="9" id="KW-0472">Membrane</keyword>
<dbReference type="GO" id="GO:0034220">
    <property type="term" value="P:monoatomic ion transmembrane transport"/>
    <property type="evidence" value="ECO:0007669"/>
    <property type="project" value="InterPro"/>
</dbReference>
<name>A0A0A2Y0U7_9PAST</name>
<dbReference type="GO" id="GO:0009279">
    <property type="term" value="C:cell outer membrane"/>
    <property type="evidence" value="ECO:0007669"/>
    <property type="project" value="UniProtKB-SubCell"/>
</dbReference>
<keyword evidence="3" id="KW-0813">Transport</keyword>
<dbReference type="InterPro" id="IPR033900">
    <property type="entry name" value="Gram_neg_porin_domain"/>
</dbReference>
<dbReference type="InterPro" id="IPR001897">
    <property type="entry name" value="Porin_gammaproteobac"/>
</dbReference>
<evidence type="ECO:0000313" key="13">
    <source>
        <dbReference type="EMBL" id="KGQ38281.1"/>
    </source>
</evidence>
<evidence type="ECO:0000256" key="8">
    <source>
        <dbReference type="ARBA" id="ARBA00023114"/>
    </source>
</evidence>
<dbReference type="CDD" id="cd00342">
    <property type="entry name" value="gram_neg_porins"/>
    <property type="match status" value="1"/>
</dbReference>
<dbReference type="InterPro" id="IPR050298">
    <property type="entry name" value="Gram-neg_bact_OMP"/>
</dbReference>
<accession>A0A0A2Y0U7</accession>
<evidence type="ECO:0000256" key="1">
    <source>
        <dbReference type="ARBA" id="ARBA00004571"/>
    </source>
</evidence>
<feature type="chain" id="PRO_5002007833" evidence="11">
    <location>
        <begin position="21"/>
        <end position="351"/>
    </location>
</feature>
<dbReference type="PANTHER" id="PTHR34501:SF2">
    <property type="entry name" value="OUTER MEMBRANE PORIN F-RELATED"/>
    <property type="match status" value="1"/>
</dbReference>
<dbReference type="Pfam" id="PF13609">
    <property type="entry name" value="Porin_4"/>
    <property type="match status" value="1"/>
</dbReference>
<organism evidence="13 14">
    <name type="scientific">Gallibacterium genomosp. 1</name>
    <dbReference type="NCBI Taxonomy" id="155515"/>
    <lineage>
        <taxon>Bacteria</taxon>
        <taxon>Pseudomonadati</taxon>
        <taxon>Pseudomonadota</taxon>
        <taxon>Gammaproteobacteria</taxon>
        <taxon>Pasteurellales</taxon>
        <taxon>Pasteurellaceae</taxon>
        <taxon>Gallibacterium</taxon>
    </lineage>
</organism>
<keyword evidence="6 11" id="KW-0732">Signal</keyword>
<dbReference type="Proteomes" id="UP000030539">
    <property type="component" value="Unassembled WGS sequence"/>
</dbReference>
<protein>
    <submittedName>
        <fullName evidence="13">Membrane protein</fullName>
    </submittedName>
</protein>
<evidence type="ECO:0000256" key="9">
    <source>
        <dbReference type="ARBA" id="ARBA00023136"/>
    </source>
</evidence>
<comment type="similarity">
    <text evidence="2">Belongs to the Gram-negative porin family.</text>
</comment>
<evidence type="ECO:0000256" key="2">
    <source>
        <dbReference type="ARBA" id="ARBA00007539"/>
    </source>
</evidence>
<dbReference type="RefSeq" id="WP_039172086.1">
    <property type="nucleotide sequence ID" value="NZ_JPXX01000009.1"/>
</dbReference>
<comment type="subcellular location">
    <subcellularLocation>
        <location evidence="1">Cell outer membrane</location>
        <topology evidence="1">Multi-pass membrane protein</topology>
    </subcellularLocation>
</comment>
<dbReference type="GO" id="GO:0046930">
    <property type="term" value="C:pore complex"/>
    <property type="evidence" value="ECO:0007669"/>
    <property type="project" value="UniProtKB-KW"/>
</dbReference>
<proteinExistence type="inferred from homology"/>
<keyword evidence="10" id="KW-0998">Cell outer membrane</keyword>
<evidence type="ECO:0000259" key="12">
    <source>
        <dbReference type="Pfam" id="PF13609"/>
    </source>
</evidence>
<dbReference type="Gene3D" id="2.40.160.10">
    <property type="entry name" value="Porin"/>
    <property type="match status" value="1"/>
</dbReference>
<sequence length="351" mass="38191">MKKTLVALAVAAVAATSANAAVVYNQDGTKVDVGGQVRLILSKDKNERADLKYGSSRIHAKVNQDLGDGYSALGHLEIGLKGDQDNVTVRRVYAGFAKEGIGQLTFGRQLTNLDDVGVSDYTYDLGGVNTTVTEANKDIRFRSADFAGFQFGLDYYFGNPNTEDTLGNTYNDNSGFGVSAFYTVNVANDTALNFEAGYTQTKRGNNDSNNYVEPFKQKAFTVGAEVVSGKFALGVDYSQAKATNDVNSLDIIAPHSSGTVVSLPVNKLQQLEVGAKYDYLDNASVYGEYIYRQGKFANVEEKVKVNEFILGTDYKFAKNVITYFEAGTAKAKFDGESARDHKLRVGLRVLF</sequence>
<dbReference type="InterPro" id="IPR023614">
    <property type="entry name" value="Porin_dom_sf"/>
</dbReference>
<comment type="caution">
    <text evidence="13">The sequence shown here is derived from an EMBL/GenBank/DDBJ whole genome shotgun (WGS) entry which is preliminary data.</text>
</comment>
<dbReference type="eggNOG" id="COG3203">
    <property type="taxonomic scope" value="Bacteria"/>
</dbReference>
<reference evidence="13 14" key="1">
    <citation type="submission" date="2014-08" db="EMBL/GenBank/DDBJ databases">
        <title>Chaperone-usher fimbriae in a diverse selection of Gallibacterium genomes.</title>
        <authorList>
            <person name="Kudirkiene E."/>
            <person name="Bager R.J."/>
            <person name="Johnson T.J."/>
            <person name="Bojesen A.M."/>
        </authorList>
    </citation>
    <scope>NUCLEOTIDE SEQUENCE [LARGE SCALE GENOMIC DNA]</scope>
    <source>
        <strain evidence="13 14">CCM5974</strain>
    </source>
</reference>
<keyword evidence="5" id="KW-0812">Transmembrane</keyword>
<evidence type="ECO:0000256" key="6">
    <source>
        <dbReference type="ARBA" id="ARBA00022729"/>
    </source>
</evidence>
<keyword evidence="4" id="KW-1134">Transmembrane beta strand</keyword>
<evidence type="ECO:0000256" key="3">
    <source>
        <dbReference type="ARBA" id="ARBA00022448"/>
    </source>
</evidence>
<evidence type="ECO:0000313" key="14">
    <source>
        <dbReference type="Proteomes" id="UP000030539"/>
    </source>
</evidence>
<evidence type="ECO:0000256" key="4">
    <source>
        <dbReference type="ARBA" id="ARBA00022452"/>
    </source>
</evidence>
<dbReference type="PANTHER" id="PTHR34501">
    <property type="entry name" value="PROTEIN YDDL-RELATED"/>
    <property type="match status" value="1"/>
</dbReference>
<dbReference type="EMBL" id="JPXX01000009">
    <property type="protein sequence ID" value="KGQ38281.1"/>
    <property type="molecule type" value="Genomic_DNA"/>
</dbReference>
<evidence type="ECO:0000256" key="7">
    <source>
        <dbReference type="ARBA" id="ARBA00023065"/>
    </source>
</evidence>
<dbReference type="AlphaFoldDB" id="A0A0A2Y0U7"/>
<gene>
    <name evidence="13" type="ORF">JP36_03855</name>
</gene>
<evidence type="ECO:0000256" key="11">
    <source>
        <dbReference type="SAM" id="SignalP"/>
    </source>
</evidence>
<evidence type="ECO:0000256" key="10">
    <source>
        <dbReference type="ARBA" id="ARBA00023237"/>
    </source>
</evidence>
<dbReference type="GO" id="GO:0015288">
    <property type="term" value="F:porin activity"/>
    <property type="evidence" value="ECO:0007669"/>
    <property type="project" value="UniProtKB-KW"/>
</dbReference>
<feature type="domain" description="Porin" evidence="12">
    <location>
        <begin position="7"/>
        <end position="331"/>
    </location>
</feature>
<evidence type="ECO:0000256" key="5">
    <source>
        <dbReference type="ARBA" id="ARBA00022692"/>
    </source>
</evidence>
<feature type="signal peptide" evidence="11">
    <location>
        <begin position="1"/>
        <end position="20"/>
    </location>
</feature>
<keyword evidence="7" id="KW-0406">Ion transport</keyword>